<dbReference type="InParanoid" id="A0A0C3D6H6"/>
<dbReference type="InterPro" id="IPR029058">
    <property type="entry name" value="AB_hydrolase_fold"/>
</dbReference>
<dbReference type="SUPFAM" id="SSF53474">
    <property type="entry name" value="alpha/beta-Hydrolases"/>
    <property type="match status" value="1"/>
</dbReference>
<dbReference type="Gene3D" id="3.40.50.1820">
    <property type="entry name" value="alpha/beta hydrolase"/>
    <property type="match status" value="1"/>
</dbReference>
<gene>
    <name evidence="2" type="ORF">SCLCIDRAFT_588767</name>
</gene>
<keyword evidence="3" id="KW-1185">Reference proteome</keyword>
<feature type="domain" description="AB hydrolase-1" evidence="1">
    <location>
        <begin position="138"/>
        <end position="426"/>
    </location>
</feature>
<organism evidence="2 3">
    <name type="scientific">Scleroderma citrinum Foug A</name>
    <dbReference type="NCBI Taxonomy" id="1036808"/>
    <lineage>
        <taxon>Eukaryota</taxon>
        <taxon>Fungi</taxon>
        <taxon>Dikarya</taxon>
        <taxon>Basidiomycota</taxon>
        <taxon>Agaricomycotina</taxon>
        <taxon>Agaricomycetes</taxon>
        <taxon>Agaricomycetidae</taxon>
        <taxon>Boletales</taxon>
        <taxon>Sclerodermatineae</taxon>
        <taxon>Sclerodermataceae</taxon>
        <taxon>Scleroderma</taxon>
    </lineage>
</organism>
<proteinExistence type="predicted"/>
<evidence type="ECO:0000259" key="1">
    <source>
        <dbReference type="Pfam" id="PF12697"/>
    </source>
</evidence>
<dbReference type="HOGENOM" id="CLU_032490_1_0_1"/>
<accession>A0A0C3D6H6</accession>
<reference evidence="2 3" key="1">
    <citation type="submission" date="2014-04" db="EMBL/GenBank/DDBJ databases">
        <authorList>
            <consortium name="DOE Joint Genome Institute"/>
            <person name="Kuo A."/>
            <person name="Kohler A."/>
            <person name="Nagy L.G."/>
            <person name="Floudas D."/>
            <person name="Copeland A."/>
            <person name="Barry K.W."/>
            <person name="Cichocki N."/>
            <person name="Veneault-Fourrey C."/>
            <person name="LaButti K."/>
            <person name="Lindquist E.A."/>
            <person name="Lipzen A."/>
            <person name="Lundell T."/>
            <person name="Morin E."/>
            <person name="Murat C."/>
            <person name="Sun H."/>
            <person name="Tunlid A."/>
            <person name="Henrissat B."/>
            <person name="Grigoriev I.V."/>
            <person name="Hibbett D.S."/>
            <person name="Martin F."/>
            <person name="Nordberg H.P."/>
            <person name="Cantor M.N."/>
            <person name="Hua S.X."/>
        </authorList>
    </citation>
    <scope>NUCLEOTIDE SEQUENCE [LARGE SCALE GENOMIC DNA]</scope>
    <source>
        <strain evidence="2 3">Foug A</strain>
    </source>
</reference>
<dbReference type="OrthoDB" id="94039at2759"/>
<dbReference type="STRING" id="1036808.A0A0C3D6H6"/>
<evidence type="ECO:0000313" key="3">
    <source>
        <dbReference type="Proteomes" id="UP000053989"/>
    </source>
</evidence>
<name>A0A0C3D6H6_9AGAM</name>
<dbReference type="InterPro" id="IPR000073">
    <property type="entry name" value="AB_hydrolase_1"/>
</dbReference>
<dbReference type="EMBL" id="KN822229">
    <property type="protein sequence ID" value="KIM52014.1"/>
    <property type="molecule type" value="Genomic_DNA"/>
</dbReference>
<protein>
    <recommendedName>
        <fullName evidence="1">AB hydrolase-1 domain-containing protein</fullName>
    </recommendedName>
</protein>
<dbReference type="Proteomes" id="UP000053989">
    <property type="component" value="Unassembled WGS sequence"/>
</dbReference>
<sequence>MASARRTWSIPYRPTPAFTPTTPRPFLPIQPYPVILHSPPLPTPPRKAIHAAYALTTHLIPAAFPRSVPDIPLPEIPSHSTPTPDRQTQVASLARELIEQRACFAQGKLYGDHSQKPLWNCVNRYVRTDNLGSGLTLFLAHANGFPKEIWETMLRSLFDSPAAPLVDEVWSWEAVHHGDAALVNAGNLSGIVDWQDNARDIVNFLLNYLPDDTAVSSLPTHLERVPESTSEVRTERGYSRRTLVVVGHSFGGTSSILAALNYPKLFSSLILVDPIISMNDLFVEENYDHIYKLAFGALVRRSTWPSREVALRLFKQSPFFAPWHPEVLRLYVDYGLTTDIGSSVKLKTTPLQESLTFADAHVSKDVGELLDKLDGSIILRWIIPAPSSHTEERTEINVWRRPSNASNIVFPFAGHLVVQEAPVELAHDVAKFLLDKYGSQAKAAL</sequence>
<dbReference type="Pfam" id="PF12697">
    <property type="entry name" value="Abhydrolase_6"/>
    <property type="match status" value="1"/>
</dbReference>
<evidence type="ECO:0000313" key="2">
    <source>
        <dbReference type="EMBL" id="KIM52014.1"/>
    </source>
</evidence>
<dbReference type="AlphaFoldDB" id="A0A0C3D6H6"/>
<reference evidence="3" key="2">
    <citation type="submission" date="2015-01" db="EMBL/GenBank/DDBJ databases">
        <title>Evolutionary Origins and Diversification of the Mycorrhizal Mutualists.</title>
        <authorList>
            <consortium name="DOE Joint Genome Institute"/>
            <consortium name="Mycorrhizal Genomics Consortium"/>
            <person name="Kohler A."/>
            <person name="Kuo A."/>
            <person name="Nagy L.G."/>
            <person name="Floudas D."/>
            <person name="Copeland A."/>
            <person name="Barry K.W."/>
            <person name="Cichocki N."/>
            <person name="Veneault-Fourrey C."/>
            <person name="LaButti K."/>
            <person name="Lindquist E.A."/>
            <person name="Lipzen A."/>
            <person name="Lundell T."/>
            <person name="Morin E."/>
            <person name="Murat C."/>
            <person name="Riley R."/>
            <person name="Ohm R."/>
            <person name="Sun H."/>
            <person name="Tunlid A."/>
            <person name="Henrissat B."/>
            <person name="Grigoriev I.V."/>
            <person name="Hibbett D.S."/>
            <person name="Martin F."/>
        </authorList>
    </citation>
    <scope>NUCLEOTIDE SEQUENCE [LARGE SCALE GENOMIC DNA]</scope>
    <source>
        <strain evidence="3">Foug A</strain>
    </source>
</reference>